<protein>
    <submittedName>
        <fullName evidence="2">(rape) hypothetical protein</fullName>
    </submittedName>
</protein>
<gene>
    <name evidence="2" type="ORF">DARMORV10_A01P13460.1</name>
</gene>
<dbReference type="EMBL" id="HG994355">
    <property type="protein sequence ID" value="CAF2149115.1"/>
    <property type="molecule type" value="Genomic_DNA"/>
</dbReference>
<sequence>MCFIVFVPLPFLAGQFLWFSGTVHVEPYLYRLVIRLGCVSGFPWFEHVIPTLEPVARAFCVSRGCVLPVIVVAPECYVWSGCFFSTRFVHVCLVFVASLLSPFCNNARLMLYEWVYSGDALCPWWLQLRTSFASCS</sequence>
<keyword evidence="1" id="KW-0732">Signal</keyword>
<organism evidence="2">
    <name type="scientific">Brassica napus</name>
    <name type="common">Rape</name>
    <dbReference type="NCBI Taxonomy" id="3708"/>
    <lineage>
        <taxon>Eukaryota</taxon>
        <taxon>Viridiplantae</taxon>
        <taxon>Streptophyta</taxon>
        <taxon>Embryophyta</taxon>
        <taxon>Tracheophyta</taxon>
        <taxon>Spermatophyta</taxon>
        <taxon>Magnoliopsida</taxon>
        <taxon>eudicotyledons</taxon>
        <taxon>Gunneridae</taxon>
        <taxon>Pentapetalae</taxon>
        <taxon>rosids</taxon>
        <taxon>malvids</taxon>
        <taxon>Brassicales</taxon>
        <taxon>Brassicaceae</taxon>
        <taxon>Brassiceae</taxon>
        <taxon>Brassica</taxon>
    </lineage>
</organism>
<accession>A0A816XQJ2</accession>
<dbReference type="Proteomes" id="UP001295469">
    <property type="component" value="Chromosome A01"/>
</dbReference>
<evidence type="ECO:0000313" key="2">
    <source>
        <dbReference type="EMBL" id="CAF2149115.1"/>
    </source>
</evidence>
<proteinExistence type="predicted"/>
<name>A0A816XQJ2_BRANA</name>
<feature type="signal peptide" evidence="1">
    <location>
        <begin position="1"/>
        <end position="25"/>
    </location>
</feature>
<feature type="chain" id="PRO_5032356964" evidence="1">
    <location>
        <begin position="26"/>
        <end position="136"/>
    </location>
</feature>
<evidence type="ECO:0000256" key="1">
    <source>
        <dbReference type="SAM" id="SignalP"/>
    </source>
</evidence>
<dbReference type="AlphaFoldDB" id="A0A816XQJ2"/>
<reference evidence="2" key="1">
    <citation type="submission" date="2021-01" db="EMBL/GenBank/DDBJ databases">
        <authorList>
            <consortium name="Genoscope - CEA"/>
            <person name="William W."/>
        </authorList>
    </citation>
    <scope>NUCLEOTIDE SEQUENCE</scope>
</reference>